<dbReference type="FunFam" id="3.40.640.10:FF:000011">
    <property type="entry name" value="Ornithine aminotransferase"/>
    <property type="match status" value="1"/>
</dbReference>
<gene>
    <name evidence="9" type="ORF">A3C61_01065</name>
</gene>
<dbReference type="NCBIfam" id="TIGR01885">
    <property type="entry name" value="Orn_aminotrans"/>
    <property type="match status" value="1"/>
</dbReference>
<dbReference type="InterPro" id="IPR010164">
    <property type="entry name" value="Orn_aminotrans"/>
</dbReference>
<accession>A0A1F8F6H5</accession>
<evidence type="ECO:0000313" key="10">
    <source>
        <dbReference type="Proteomes" id="UP000178908"/>
    </source>
</evidence>
<evidence type="ECO:0000256" key="5">
    <source>
        <dbReference type="ARBA" id="ARBA00022679"/>
    </source>
</evidence>
<dbReference type="GO" id="GO:0030170">
    <property type="term" value="F:pyridoxal phosphate binding"/>
    <property type="evidence" value="ECO:0007669"/>
    <property type="project" value="InterPro"/>
</dbReference>
<dbReference type="InterPro" id="IPR015422">
    <property type="entry name" value="PyrdxlP-dep_Trfase_small"/>
</dbReference>
<dbReference type="UniPathway" id="UPA00098">
    <property type="reaction ID" value="UER00358"/>
</dbReference>
<name>A0A1F8F6H5_9BACT</name>
<proteinExistence type="inferred from homology"/>
<dbReference type="Pfam" id="PF00202">
    <property type="entry name" value="Aminotran_3"/>
    <property type="match status" value="1"/>
</dbReference>
<comment type="pathway">
    <text evidence="2">Amino-acid biosynthesis; L-proline biosynthesis; L-glutamate 5-semialdehyde from L-ornithine: step 1/1.</text>
</comment>
<evidence type="ECO:0000256" key="8">
    <source>
        <dbReference type="RuleBase" id="RU003560"/>
    </source>
</evidence>
<dbReference type="AlphaFoldDB" id="A0A1F8F6H5"/>
<dbReference type="EC" id="2.6.1.13" evidence="3"/>
<dbReference type="GO" id="GO:0055129">
    <property type="term" value="P:L-proline biosynthetic process"/>
    <property type="evidence" value="ECO:0007669"/>
    <property type="project" value="UniProtKB-UniPathway"/>
</dbReference>
<dbReference type="InterPro" id="IPR015421">
    <property type="entry name" value="PyrdxlP-dep_Trfase_major"/>
</dbReference>
<evidence type="ECO:0000313" key="9">
    <source>
        <dbReference type="EMBL" id="OGN08160.1"/>
    </source>
</evidence>
<evidence type="ECO:0000256" key="7">
    <source>
        <dbReference type="ARBA" id="ARBA00030587"/>
    </source>
</evidence>
<evidence type="ECO:0000256" key="6">
    <source>
        <dbReference type="ARBA" id="ARBA00022898"/>
    </source>
</evidence>
<dbReference type="InterPro" id="IPR015424">
    <property type="entry name" value="PyrdxlP-dep_Trfase"/>
</dbReference>
<reference evidence="9 10" key="1">
    <citation type="journal article" date="2016" name="Nat. Commun.">
        <title>Thousands of microbial genomes shed light on interconnected biogeochemical processes in an aquifer system.</title>
        <authorList>
            <person name="Anantharaman K."/>
            <person name="Brown C.T."/>
            <person name="Hug L.A."/>
            <person name="Sharon I."/>
            <person name="Castelle C.J."/>
            <person name="Probst A.J."/>
            <person name="Thomas B.C."/>
            <person name="Singh A."/>
            <person name="Wilkins M.J."/>
            <person name="Karaoz U."/>
            <person name="Brodie E.L."/>
            <person name="Williams K.H."/>
            <person name="Hubbard S.S."/>
            <person name="Banfield J.F."/>
        </authorList>
    </citation>
    <scope>NUCLEOTIDE SEQUENCE [LARGE SCALE GENOMIC DNA]</scope>
</reference>
<dbReference type="GO" id="GO:0042802">
    <property type="term" value="F:identical protein binding"/>
    <property type="evidence" value="ECO:0007669"/>
    <property type="project" value="TreeGrafter"/>
</dbReference>
<dbReference type="Gene3D" id="3.90.1150.10">
    <property type="entry name" value="Aspartate Aminotransferase, domain 1"/>
    <property type="match status" value="1"/>
</dbReference>
<dbReference type="InterPro" id="IPR005814">
    <property type="entry name" value="Aminotrans_3"/>
</dbReference>
<evidence type="ECO:0000256" key="2">
    <source>
        <dbReference type="ARBA" id="ARBA00004998"/>
    </source>
</evidence>
<comment type="cofactor">
    <cofactor evidence="1">
        <name>pyridoxal 5'-phosphate</name>
        <dbReference type="ChEBI" id="CHEBI:597326"/>
    </cofactor>
</comment>
<dbReference type="CDD" id="cd00610">
    <property type="entry name" value="OAT_like"/>
    <property type="match status" value="1"/>
</dbReference>
<protein>
    <recommendedName>
        <fullName evidence="3">ornithine aminotransferase</fullName>
        <ecNumber evidence="3">2.6.1.13</ecNumber>
    </recommendedName>
    <alternativeName>
        <fullName evidence="7">Ornithine--oxo-acid aminotransferase</fullName>
    </alternativeName>
</protein>
<dbReference type="Proteomes" id="UP000178908">
    <property type="component" value="Unassembled WGS sequence"/>
</dbReference>
<organism evidence="9 10">
    <name type="scientific">Candidatus Yanofskybacteria bacterium RIFCSPHIGHO2_02_FULL_39_10</name>
    <dbReference type="NCBI Taxonomy" id="1802674"/>
    <lineage>
        <taxon>Bacteria</taxon>
        <taxon>Candidatus Yanofskyibacteriota</taxon>
    </lineage>
</organism>
<dbReference type="GO" id="GO:0004587">
    <property type="term" value="F:ornithine aminotransferase activity"/>
    <property type="evidence" value="ECO:0007669"/>
    <property type="project" value="UniProtKB-EC"/>
</dbReference>
<dbReference type="InterPro" id="IPR050103">
    <property type="entry name" value="Class-III_PLP-dep_AT"/>
</dbReference>
<evidence type="ECO:0000256" key="1">
    <source>
        <dbReference type="ARBA" id="ARBA00001933"/>
    </source>
</evidence>
<dbReference type="InterPro" id="IPR049704">
    <property type="entry name" value="Aminotrans_3_PPA_site"/>
</dbReference>
<dbReference type="PANTHER" id="PTHR11986:SF18">
    <property type="entry name" value="ORNITHINE AMINOTRANSFERASE, MITOCHONDRIAL"/>
    <property type="match status" value="1"/>
</dbReference>
<dbReference type="PROSITE" id="PS00600">
    <property type="entry name" value="AA_TRANSFER_CLASS_3"/>
    <property type="match status" value="1"/>
</dbReference>
<dbReference type="SUPFAM" id="SSF53383">
    <property type="entry name" value="PLP-dependent transferases"/>
    <property type="match status" value="1"/>
</dbReference>
<comment type="caution">
    <text evidence="9">The sequence shown here is derived from an EMBL/GenBank/DDBJ whole genome shotgun (WGS) entry which is preliminary data.</text>
</comment>
<dbReference type="PANTHER" id="PTHR11986">
    <property type="entry name" value="AMINOTRANSFERASE CLASS III"/>
    <property type="match status" value="1"/>
</dbReference>
<sequence>MRYSDEELLGFADTYLAHNYSPFPVFIERGDGCWVWDRNSKKYLDMLSCYSALNFGHLHPRIVLAVLEQLCRVTTVPGCLLTEEKTLFIKELTEFCGMEMVLPMNTGAEAVETALKMARKWGYVKKNIPENEAEIIVLKDNFHGRTITIVSFSTESQYKDNFGPHTPGFKVIPFGDAQALRDAITPNTCAFLVEPIQGEGGINVPPDGYLKECLNICRENNVLFMADEIQTGFSRTGDRFACDYEDVKPDVYILGKALGGGVMPVSAVVSSREIMGVYNPGDHGSTFAGSPLACHVGREALRIHNDEQLSRKAYFMGAYFTNKLKGIKSPHLLKIRGRGLLIGLELTPGSPSAHSFCEKLIDEGILCKEARTDVIRLSPPLTITSEDIYWATDKIEKVLS</sequence>
<evidence type="ECO:0000256" key="4">
    <source>
        <dbReference type="ARBA" id="ARBA00022576"/>
    </source>
</evidence>
<comment type="similarity">
    <text evidence="8">Belongs to the class-III pyridoxal-phosphate-dependent aminotransferase family.</text>
</comment>
<keyword evidence="6 8" id="KW-0663">Pyridoxal phosphate</keyword>
<dbReference type="Gene3D" id="3.40.640.10">
    <property type="entry name" value="Type I PLP-dependent aspartate aminotransferase-like (Major domain)"/>
    <property type="match status" value="1"/>
</dbReference>
<keyword evidence="5" id="KW-0808">Transferase</keyword>
<keyword evidence="4" id="KW-0032">Aminotransferase</keyword>
<evidence type="ECO:0000256" key="3">
    <source>
        <dbReference type="ARBA" id="ARBA00012924"/>
    </source>
</evidence>
<dbReference type="EMBL" id="MGJO01000055">
    <property type="protein sequence ID" value="OGN08160.1"/>
    <property type="molecule type" value="Genomic_DNA"/>
</dbReference>
<dbReference type="PIRSF" id="PIRSF000521">
    <property type="entry name" value="Transaminase_4ab_Lys_Orn"/>
    <property type="match status" value="1"/>
</dbReference>